<organism evidence="5">
    <name type="scientific">Gongylonema pulchrum</name>
    <dbReference type="NCBI Taxonomy" id="637853"/>
    <lineage>
        <taxon>Eukaryota</taxon>
        <taxon>Metazoa</taxon>
        <taxon>Ecdysozoa</taxon>
        <taxon>Nematoda</taxon>
        <taxon>Chromadorea</taxon>
        <taxon>Rhabditida</taxon>
        <taxon>Spirurina</taxon>
        <taxon>Spiruromorpha</taxon>
        <taxon>Spiruroidea</taxon>
        <taxon>Gongylonematidae</taxon>
        <taxon>Gongylonema</taxon>
    </lineage>
</organism>
<dbReference type="InterPro" id="IPR029058">
    <property type="entry name" value="AB_hydrolase_fold"/>
</dbReference>
<dbReference type="Proteomes" id="UP000271098">
    <property type="component" value="Unassembled WGS sequence"/>
</dbReference>
<dbReference type="InterPro" id="IPR051093">
    <property type="entry name" value="Neuroligin/BSAL"/>
</dbReference>
<dbReference type="Pfam" id="PF00135">
    <property type="entry name" value="COesterase"/>
    <property type="match status" value="1"/>
</dbReference>
<dbReference type="Gene3D" id="3.40.50.1820">
    <property type="entry name" value="alpha/beta hydrolase"/>
    <property type="match status" value="1"/>
</dbReference>
<reference evidence="3 4" key="2">
    <citation type="submission" date="2018-11" db="EMBL/GenBank/DDBJ databases">
        <authorList>
            <consortium name="Pathogen Informatics"/>
        </authorList>
    </citation>
    <scope>NUCLEOTIDE SEQUENCE [LARGE SCALE GENOMIC DNA]</scope>
</reference>
<gene>
    <name evidence="3" type="ORF">GPUH_LOCUS4620</name>
</gene>
<dbReference type="InterPro" id="IPR002018">
    <property type="entry name" value="CarbesteraseB"/>
</dbReference>
<comment type="similarity">
    <text evidence="1">Belongs to the type-B carboxylesterase/lipase family.</text>
</comment>
<sequence>MKEENDFLFSLISHYYGLNRFEEVSVEECNRNIRKIIDEHYHSSCAQRLHNSTLELISNATFLRYLDSPEGNRSLLRVIFGLQDLEADIEFVAPAQREIDSYVANGLPVYAYSFDYFPKSPIYEEERKMFTIFGQESVKVVRKELQIPREGRSRAFHGLDHAYIFTDGYSSNLQVEPFTKRDRHMAKMLAAMITNFVKNGLVVKLFCW</sequence>
<dbReference type="WBParaSite" id="GPUH_0000462701-mRNA-1">
    <property type="protein sequence ID" value="GPUH_0000462701-mRNA-1"/>
    <property type="gene ID" value="GPUH_0000462701"/>
</dbReference>
<dbReference type="OrthoDB" id="19653at2759"/>
<accession>A0A183D7C9</accession>
<dbReference type="AlphaFoldDB" id="A0A183D7C9"/>
<dbReference type="SUPFAM" id="SSF53474">
    <property type="entry name" value="alpha/beta-Hydrolases"/>
    <property type="match status" value="1"/>
</dbReference>
<evidence type="ECO:0000256" key="1">
    <source>
        <dbReference type="ARBA" id="ARBA00005964"/>
    </source>
</evidence>
<feature type="domain" description="Carboxylesterase type B" evidence="2">
    <location>
        <begin position="35"/>
        <end position="200"/>
    </location>
</feature>
<evidence type="ECO:0000313" key="5">
    <source>
        <dbReference type="WBParaSite" id="GPUH_0000462701-mRNA-1"/>
    </source>
</evidence>
<evidence type="ECO:0000313" key="4">
    <source>
        <dbReference type="Proteomes" id="UP000271098"/>
    </source>
</evidence>
<evidence type="ECO:0000313" key="3">
    <source>
        <dbReference type="EMBL" id="VDK46246.1"/>
    </source>
</evidence>
<evidence type="ECO:0000259" key="2">
    <source>
        <dbReference type="Pfam" id="PF00135"/>
    </source>
</evidence>
<keyword evidence="4" id="KW-1185">Reference proteome</keyword>
<reference evidence="5" key="1">
    <citation type="submission" date="2016-06" db="UniProtKB">
        <authorList>
            <consortium name="WormBaseParasite"/>
        </authorList>
    </citation>
    <scope>IDENTIFICATION</scope>
</reference>
<dbReference type="PANTHER" id="PTHR43903">
    <property type="entry name" value="NEUROLIGIN"/>
    <property type="match status" value="1"/>
</dbReference>
<name>A0A183D7C9_9BILA</name>
<protein>
    <submittedName>
        <fullName evidence="5">COesterase domain-containing protein</fullName>
    </submittedName>
</protein>
<proteinExistence type="inferred from homology"/>
<dbReference type="EMBL" id="UYRT01008940">
    <property type="protein sequence ID" value="VDK46246.1"/>
    <property type="molecule type" value="Genomic_DNA"/>
</dbReference>